<protein>
    <recommendedName>
        <fullName evidence="4">PEP-CTERM protein-sorting domain-containing protein</fullName>
    </recommendedName>
</protein>
<organism evidence="2 3">
    <name type="scientific">Uabimicrobium amorphum</name>
    <dbReference type="NCBI Taxonomy" id="2596890"/>
    <lineage>
        <taxon>Bacteria</taxon>
        <taxon>Pseudomonadati</taxon>
        <taxon>Planctomycetota</taxon>
        <taxon>Candidatus Uabimicrobiia</taxon>
        <taxon>Candidatus Uabimicrobiales</taxon>
        <taxon>Candidatus Uabimicrobiaceae</taxon>
        <taxon>Candidatus Uabimicrobium</taxon>
    </lineage>
</organism>
<accession>A0A5S9ISY9</accession>
<sequence>MKRCIIIALMFVISVSAETFTIDWSSGTLNITSATTFTYTQSDGFGGTINVEGTSSTFDFNTFSGDVELRHGSNFAGPLNVNISHSSGALIELVSIDVRDSFSASPFGNPGRAIVQALDAGGSFIASEDFETNLPFYQTFSPTGDLSGLSANQFRVRIDHNSNGRRPAIDNLVFSVSPIPEPSTYGFFLLGVVIFCFRKKPTNRN</sequence>
<feature type="chain" id="PRO_5024908278" description="PEP-CTERM protein-sorting domain-containing protein" evidence="1">
    <location>
        <begin position="18"/>
        <end position="205"/>
    </location>
</feature>
<proteinExistence type="predicted"/>
<evidence type="ECO:0000313" key="3">
    <source>
        <dbReference type="Proteomes" id="UP000326354"/>
    </source>
</evidence>
<dbReference type="KEGG" id="uam:UABAM_05382"/>
<gene>
    <name evidence="2" type="ORF">UABAM_05382</name>
</gene>
<keyword evidence="3" id="KW-1185">Reference proteome</keyword>
<name>A0A5S9ISY9_UABAM</name>
<keyword evidence="1" id="KW-0732">Signal</keyword>
<dbReference type="Proteomes" id="UP000326354">
    <property type="component" value="Chromosome"/>
</dbReference>
<evidence type="ECO:0000256" key="1">
    <source>
        <dbReference type="SAM" id="SignalP"/>
    </source>
</evidence>
<feature type="signal peptide" evidence="1">
    <location>
        <begin position="1"/>
        <end position="17"/>
    </location>
</feature>
<evidence type="ECO:0008006" key="4">
    <source>
        <dbReference type="Google" id="ProtNLM"/>
    </source>
</evidence>
<reference evidence="2 3" key="1">
    <citation type="submission" date="2019-08" db="EMBL/GenBank/DDBJ databases">
        <title>Complete genome sequence of Candidatus Uab amorphum.</title>
        <authorList>
            <person name="Shiratori T."/>
            <person name="Suzuki S."/>
            <person name="Kakizawa Y."/>
            <person name="Ishida K."/>
        </authorList>
    </citation>
    <scope>NUCLEOTIDE SEQUENCE [LARGE SCALE GENOMIC DNA]</scope>
    <source>
        <strain evidence="2 3">SRT547</strain>
    </source>
</reference>
<dbReference type="EMBL" id="AP019860">
    <property type="protein sequence ID" value="BBM86980.1"/>
    <property type="molecule type" value="Genomic_DNA"/>
</dbReference>
<dbReference type="RefSeq" id="WP_151971015.1">
    <property type="nucleotide sequence ID" value="NZ_AP019860.1"/>
</dbReference>
<dbReference type="AlphaFoldDB" id="A0A5S9ISY9"/>
<evidence type="ECO:0000313" key="2">
    <source>
        <dbReference type="EMBL" id="BBM86980.1"/>
    </source>
</evidence>